<feature type="region of interest" description="Disordered" evidence="1">
    <location>
        <begin position="1"/>
        <end position="20"/>
    </location>
</feature>
<evidence type="ECO:0000313" key="2">
    <source>
        <dbReference type="EMBL" id="KAH0600654.1"/>
    </source>
</evidence>
<keyword evidence="3" id="KW-1185">Reference proteome</keyword>
<proteinExistence type="predicted"/>
<gene>
    <name evidence="2" type="ORF">MHUMG1_01652</name>
</gene>
<sequence>MVDTATLANFGQPSPSQGGTVLVQHSSLDTERARFIGQRCIQKLLHVCLECSTSNKRETLKSGYTNDEATARQHDTTGQVASQGEGQGIGSPERQSAQSTRRLQTQLVPQCDLFTQCVAQTRLCGSYRRLFW</sequence>
<accession>A0A9P8MJX5</accession>
<dbReference type="EMBL" id="JACEFI010000002">
    <property type="protein sequence ID" value="KAH0600654.1"/>
    <property type="molecule type" value="Genomic_DNA"/>
</dbReference>
<evidence type="ECO:0000313" key="3">
    <source>
        <dbReference type="Proteomes" id="UP000764110"/>
    </source>
</evidence>
<protein>
    <submittedName>
        <fullName evidence="2">Uncharacterized protein</fullName>
    </submittedName>
</protein>
<evidence type="ECO:0000256" key="1">
    <source>
        <dbReference type="SAM" id="MobiDB-lite"/>
    </source>
</evidence>
<organism evidence="2 3">
    <name type="scientific">Metarhizium humberi</name>
    <dbReference type="NCBI Taxonomy" id="2596975"/>
    <lineage>
        <taxon>Eukaryota</taxon>
        <taxon>Fungi</taxon>
        <taxon>Dikarya</taxon>
        <taxon>Ascomycota</taxon>
        <taxon>Pezizomycotina</taxon>
        <taxon>Sordariomycetes</taxon>
        <taxon>Hypocreomycetidae</taxon>
        <taxon>Hypocreales</taxon>
        <taxon>Clavicipitaceae</taxon>
        <taxon>Metarhizium</taxon>
    </lineage>
</organism>
<reference evidence="2 3" key="1">
    <citation type="submission" date="2020-07" db="EMBL/GenBank/DDBJ databases">
        <title>Metarhizium humberi genome.</title>
        <authorList>
            <person name="Lysoe E."/>
        </authorList>
    </citation>
    <scope>NUCLEOTIDE SEQUENCE [LARGE SCALE GENOMIC DNA]</scope>
    <source>
        <strain evidence="2 3">ESALQ1638</strain>
    </source>
</reference>
<feature type="region of interest" description="Disordered" evidence="1">
    <location>
        <begin position="60"/>
        <end position="101"/>
    </location>
</feature>
<name>A0A9P8MJX5_9HYPO</name>
<comment type="caution">
    <text evidence="2">The sequence shown here is derived from an EMBL/GenBank/DDBJ whole genome shotgun (WGS) entry which is preliminary data.</text>
</comment>
<dbReference type="Proteomes" id="UP000764110">
    <property type="component" value="Unassembled WGS sequence"/>
</dbReference>
<dbReference type="AlphaFoldDB" id="A0A9P8MJX5"/>